<organism evidence="2 3">
    <name type="scientific">Hyphomonas oceanitis SCH89</name>
    <dbReference type="NCBI Taxonomy" id="1280953"/>
    <lineage>
        <taxon>Bacteria</taxon>
        <taxon>Pseudomonadati</taxon>
        <taxon>Pseudomonadota</taxon>
        <taxon>Alphaproteobacteria</taxon>
        <taxon>Hyphomonadales</taxon>
        <taxon>Hyphomonadaceae</taxon>
        <taxon>Hyphomonas</taxon>
    </lineage>
</organism>
<dbReference type="Proteomes" id="UP000024942">
    <property type="component" value="Unassembled WGS sequence"/>
</dbReference>
<name>A0A059G9F7_9PROT</name>
<dbReference type="EMBL" id="ARYL01000008">
    <property type="protein sequence ID" value="KDA03118.1"/>
    <property type="molecule type" value="Genomic_DNA"/>
</dbReference>
<gene>
    <name evidence="2" type="ORF">HOC_06928</name>
</gene>
<evidence type="ECO:0000256" key="1">
    <source>
        <dbReference type="SAM" id="Phobius"/>
    </source>
</evidence>
<dbReference type="PATRIC" id="fig|1280953.3.peg.1403"/>
<dbReference type="OrthoDB" id="9951939at2"/>
<sequence length="66" mass="7274">MYIKSTRWLIYGILSLMIGIFGFIALVLSRMSGASSEINPLLLLPSMIIAAGMFSFCCTRAIGKRQ</sequence>
<evidence type="ECO:0000313" key="3">
    <source>
        <dbReference type="Proteomes" id="UP000024942"/>
    </source>
</evidence>
<dbReference type="AlphaFoldDB" id="A0A059G9F7"/>
<feature type="transmembrane region" description="Helical" evidence="1">
    <location>
        <begin position="41"/>
        <end position="62"/>
    </location>
</feature>
<feature type="transmembrane region" description="Helical" evidence="1">
    <location>
        <begin position="9"/>
        <end position="29"/>
    </location>
</feature>
<reference evidence="2 3" key="1">
    <citation type="journal article" date="2014" name="Antonie Van Leeuwenhoek">
        <title>Hyphomonas beringensis sp. nov. and Hyphomonas chukchiensis sp. nov., isolated from surface seawater of the Bering Sea and Chukchi Sea.</title>
        <authorList>
            <person name="Li C."/>
            <person name="Lai Q."/>
            <person name="Li G."/>
            <person name="Dong C."/>
            <person name="Wang J."/>
            <person name="Liao Y."/>
            <person name="Shao Z."/>
        </authorList>
    </citation>
    <scope>NUCLEOTIDE SEQUENCE [LARGE SCALE GENOMIC DNA]</scope>
    <source>
        <strain evidence="2 3">SCH89</strain>
    </source>
</reference>
<dbReference type="STRING" id="1280953.HOC_06928"/>
<evidence type="ECO:0000313" key="2">
    <source>
        <dbReference type="EMBL" id="KDA03118.1"/>
    </source>
</evidence>
<comment type="caution">
    <text evidence="2">The sequence shown here is derived from an EMBL/GenBank/DDBJ whole genome shotgun (WGS) entry which is preliminary data.</text>
</comment>
<keyword evidence="1" id="KW-1133">Transmembrane helix</keyword>
<keyword evidence="3" id="KW-1185">Reference proteome</keyword>
<protein>
    <submittedName>
        <fullName evidence="2">Uncharacterized protein</fullName>
    </submittedName>
</protein>
<keyword evidence="1" id="KW-0812">Transmembrane</keyword>
<accession>A0A059G9F7</accession>
<keyword evidence="1" id="KW-0472">Membrane</keyword>
<proteinExistence type="predicted"/>
<dbReference type="RefSeq" id="WP_035537027.1">
    <property type="nucleotide sequence ID" value="NZ_ARYL01000008.1"/>
</dbReference>